<dbReference type="Proteomes" id="UP001235744">
    <property type="component" value="Chromosome"/>
</dbReference>
<proteinExistence type="inferred from homology"/>
<reference evidence="2 3" key="1">
    <citation type="submission" date="2023-03" db="EMBL/GenBank/DDBJ databases">
        <title>Isolation and description of six Streptomyces strains from soil environments, able to metabolize different microbial glucans.</title>
        <authorList>
            <person name="Widen T."/>
            <person name="Larsbrink J."/>
        </authorList>
    </citation>
    <scope>NUCLEOTIDE SEQUENCE [LARGE SCALE GENOMIC DNA]</scope>
    <source>
        <strain evidence="2 3">Alt2</strain>
    </source>
</reference>
<comment type="similarity">
    <text evidence="1">Belongs to the RutC family.</text>
</comment>
<dbReference type="EC" id="3.5.-.-" evidence="2"/>
<dbReference type="CDD" id="cd00448">
    <property type="entry name" value="YjgF_YER057c_UK114_family"/>
    <property type="match status" value="1"/>
</dbReference>
<dbReference type="EMBL" id="CP120988">
    <property type="protein sequence ID" value="WLQ54115.1"/>
    <property type="molecule type" value="Genomic_DNA"/>
</dbReference>
<dbReference type="PANTHER" id="PTHR11803:SF58">
    <property type="entry name" value="PROTEIN HMF1-RELATED"/>
    <property type="match status" value="1"/>
</dbReference>
<evidence type="ECO:0000313" key="2">
    <source>
        <dbReference type="EMBL" id="WLQ54115.1"/>
    </source>
</evidence>
<accession>A0ABY9IG99</accession>
<dbReference type="PANTHER" id="PTHR11803">
    <property type="entry name" value="2-IMINOBUTANOATE/2-IMINOPROPANOATE DEAMINASE RIDA"/>
    <property type="match status" value="1"/>
</dbReference>
<name>A0ABY9IG99_9ACTN</name>
<protein>
    <submittedName>
        <fullName evidence="2">RidA family protein</fullName>
        <ecNumber evidence="2">3.5.-.-</ecNumber>
    </submittedName>
</protein>
<keyword evidence="3" id="KW-1185">Reference proteome</keyword>
<dbReference type="Pfam" id="PF01042">
    <property type="entry name" value="Ribonuc_L-PSP"/>
    <property type="match status" value="1"/>
</dbReference>
<sequence>MSDTSGTQVIQPPGHTLPIGKYSPAVSVPLGNGRRMVFVSGQVSSDAEGTVIGPGDATVQTETVFRLLSEVLKKAGGELADLVSVVIYLSDMADFAAVSAVRNRVLSDPAPSSTLVEVSRLAIAEHLVEISGVAVVEERR</sequence>
<dbReference type="GO" id="GO:0016787">
    <property type="term" value="F:hydrolase activity"/>
    <property type="evidence" value="ECO:0007669"/>
    <property type="project" value="UniProtKB-KW"/>
</dbReference>
<organism evidence="2 3">
    <name type="scientific">Streptomyces poriferorum</name>
    <dbReference type="NCBI Taxonomy" id="2798799"/>
    <lineage>
        <taxon>Bacteria</taxon>
        <taxon>Bacillati</taxon>
        <taxon>Actinomycetota</taxon>
        <taxon>Actinomycetes</taxon>
        <taxon>Kitasatosporales</taxon>
        <taxon>Streptomycetaceae</taxon>
        <taxon>Streptomyces</taxon>
    </lineage>
</organism>
<dbReference type="RefSeq" id="WP_219567180.1">
    <property type="nucleotide sequence ID" value="NZ_CP120988.1"/>
</dbReference>
<evidence type="ECO:0000313" key="3">
    <source>
        <dbReference type="Proteomes" id="UP001235744"/>
    </source>
</evidence>
<dbReference type="InterPro" id="IPR006175">
    <property type="entry name" value="YjgF/YER057c/UK114"/>
</dbReference>
<evidence type="ECO:0000256" key="1">
    <source>
        <dbReference type="ARBA" id="ARBA00010552"/>
    </source>
</evidence>
<keyword evidence="2" id="KW-0378">Hydrolase</keyword>
<gene>
    <name evidence="2" type="ORF">P8A19_01035</name>
</gene>